<dbReference type="GO" id="GO:0016787">
    <property type="term" value="F:hydrolase activity"/>
    <property type="evidence" value="ECO:0007669"/>
    <property type="project" value="UniProtKB-KW"/>
</dbReference>
<dbReference type="Proteomes" id="UP001149719">
    <property type="component" value="Unassembled WGS sequence"/>
</dbReference>
<dbReference type="InterPro" id="IPR022742">
    <property type="entry name" value="Hydrolase_4"/>
</dbReference>
<accession>A0ABT4JSY7</accession>
<comment type="caution">
    <text evidence="2">The sequence shown here is derived from an EMBL/GenBank/DDBJ whole genome shotgun (WGS) entry which is preliminary data.</text>
</comment>
<dbReference type="SUPFAM" id="SSF53474">
    <property type="entry name" value="alpha/beta-Hydrolases"/>
    <property type="match status" value="1"/>
</dbReference>
<name>A0ABT4JSY7_9GAMM</name>
<feature type="domain" description="Serine aminopeptidase S33" evidence="1">
    <location>
        <begin position="52"/>
        <end position="306"/>
    </location>
</feature>
<protein>
    <submittedName>
        <fullName evidence="2">Alpha/beta hydrolase</fullName>
    </submittedName>
</protein>
<keyword evidence="2" id="KW-0378">Hydrolase</keyword>
<reference evidence="2" key="1">
    <citation type="submission" date="2022-12" db="EMBL/GenBank/DDBJ databases">
        <title>Marinomonas 15G1-11 sp. nov, isolated from marine algae.</title>
        <authorList>
            <person name="Butt M."/>
            <person name="Choi D.G."/>
            <person name="Kim J.M."/>
            <person name="Lee J.K."/>
            <person name="Baek J.H."/>
            <person name="Jeon C.O."/>
        </authorList>
    </citation>
    <scope>NUCLEOTIDE SEQUENCE</scope>
    <source>
        <strain evidence="2">15G1-11</strain>
    </source>
</reference>
<dbReference type="InterPro" id="IPR029058">
    <property type="entry name" value="AB_hydrolase_fold"/>
</dbReference>
<dbReference type="Pfam" id="PF12146">
    <property type="entry name" value="Hydrolase_4"/>
    <property type="match status" value="1"/>
</dbReference>
<dbReference type="Gene3D" id="3.40.50.1820">
    <property type="entry name" value="alpha/beta hydrolase"/>
    <property type="match status" value="1"/>
</dbReference>
<dbReference type="EMBL" id="JAPUBN010000013">
    <property type="protein sequence ID" value="MCZ2721510.1"/>
    <property type="molecule type" value="Genomic_DNA"/>
</dbReference>
<evidence type="ECO:0000313" key="3">
    <source>
        <dbReference type="Proteomes" id="UP001149719"/>
    </source>
</evidence>
<evidence type="ECO:0000313" key="2">
    <source>
        <dbReference type="EMBL" id="MCZ2721510.1"/>
    </source>
</evidence>
<dbReference type="PANTHER" id="PTHR11614">
    <property type="entry name" value="PHOSPHOLIPASE-RELATED"/>
    <property type="match status" value="1"/>
</dbReference>
<keyword evidence="3" id="KW-1185">Reference proteome</keyword>
<dbReference type="RefSeq" id="WP_269124346.1">
    <property type="nucleotide sequence ID" value="NZ_JAPUBN010000013.1"/>
</dbReference>
<sequence>MKSTRLFQWQQISDTKDFLGGAFRSRGFQFPGPKSHVVCHLINDQSKPRLSKAILYLHGYTDYFFQAGLSKDITDNGYGFYALDLQGYGRSIRPYSPPNDCDSLAQYFDDLNIALDVMQQDGVLEVVILAHSTGGLIASRFLQERQRHDQDKAISLKITGLILNSPFICLPFPPEKLQVMTSFVRILTGLFPFYKKQTYEDKLYAKTLHKKFGGEWEYRLDFKPSGGFYLSFKWLHEIIQNQKQLTTQAITLSTLLCCSQKSTYKATNSHDMAQGDGALDVESMKITAQSIYTDLRIETIPQGFHDLYLSPIKARQHYLTSIFNWLSTLEKSQE</sequence>
<dbReference type="InterPro" id="IPR051044">
    <property type="entry name" value="MAG_DAG_Lipase"/>
</dbReference>
<organism evidence="2 3">
    <name type="scientific">Marinomonas phaeophyticola</name>
    <dbReference type="NCBI Taxonomy" id="3004091"/>
    <lineage>
        <taxon>Bacteria</taxon>
        <taxon>Pseudomonadati</taxon>
        <taxon>Pseudomonadota</taxon>
        <taxon>Gammaproteobacteria</taxon>
        <taxon>Oceanospirillales</taxon>
        <taxon>Oceanospirillaceae</taxon>
        <taxon>Marinomonas</taxon>
    </lineage>
</organism>
<proteinExistence type="predicted"/>
<evidence type="ECO:0000259" key="1">
    <source>
        <dbReference type="Pfam" id="PF12146"/>
    </source>
</evidence>
<gene>
    <name evidence="2" type="ORF">O1D97_07550</name>
</gene>